<reference evidence="5" key="1">
    <citation type="submission" date="2021-01" db="EMBL/GenBank/DDBJ databases">
        <title>Whole genome shotgun sequence of Rugosimonospora africana NBRC 104875.</title>
        <authorList>
            <person name="Komaki H."/>
            <person name="Tamura T."/>
        </authorList>
    </citation>
    <scope>NUCLEOTIDE SEQUENCE</scope>
    <source>
        <strain evidence="5">NBRC 104875</strain>
    </source>
</reference>
<dbReference type="Gene3D" id="1.10.260.40">
    <property type="entry name" value="lambda repressor-like DNA-binding domains"/>
    <property type="match status" value="1"/>
</dbReference>
<evidence type="ECO:0000259" key="4">
    <source>
        <dbReference type="PROSITE" id="PS50932"/>
    </source>
</evidence>
<dbReference type="GO" id="GO:0003700">
    <property type="term" value="F:DNA-binding transcription factor activity"/>
    <property type="evidence" value="ECO:0007669"/>
    <property type="project" value="TreeGrafter"/>
</dbReference>
<evidence type="ECO:0000256" key="1">
    <source>
        <dbReference type="ARBA" id="ARBA00023015"/>
    </source>
</evidence>
<dbReference type="InterPro" id="IPR000843">
    <property type="entry name" value="HTH_LacI"/>
</dbReference>
<evidence type="ECO:0000313" key="6">
    <source>
        <dbReference type="Proteomes" id="UP000642748"/>
    </source>
</evidence>
<dbReference type="SUPFAM" id="SSF47413">
    <property type="entry name" value="lambda repressor-like DNA-binding domains"/>
    <property type="match status" value="1"/>
</dbReference>
<protein>
    <submittedName>
        <fullName evidence="5">LacI family transcriptional regulator</fullName>
    </submittedName>
</protein>
<dbReference type="InterPro" id="IPR028082">
    <property type="entry name" value="Peripla_BP_I"/>
</dbReference>
<sequence>MAVTIYDVARAAGVSAATVSRAFAVPELLRDATLQRVLQAADGMGYQPSRTARRAPPGGGTGNLAVIVPDVTNPFFPSVLKGVQARAREENYSVFLGNAEENPRAEVELVRAMAKQVDGVIICAPRMSSTELKEALGRTRLVLVNRRVAGVPSVVMDNVGGMRQAIDHLAALGHRRIAYLGGPSTSWSNQERRRGLRRASRHGMAVVEFGPFAPVFEAGVHGTDLALAARLTAIVCYNDLMALGVLSRLADRRVRVPDEVSVLGFDDIPMAAMCSPALSTVAIPQEQAGHKAVDLLVELLARGRDRDRDTSYGMATQLTVRGSTAMPAGARVPAMTRPRRIARRA</sequence>
<dbReference type="Pfam" id="PF00356">
    <property type="entry name" value="LacI"/>
    <property type="match status" value="1"/>
</dbReference>
<keyword evidence="6" id="KW-1185">Reference proteome</keyword>
<evidence type="ECO:0000256" key="2">
    <source>
        <dbReference type="ARBA" id="ARBA00023125"/>
    </source>
</evidence>
<dbReference type="GO" id="GO:0000976">
    <property type="term" value="F:transcription cis-regulatory region binding"/>
    <property type="evidence" value="ECO:0007669"/>
    <property type="project" value="TreeGrafter"/>
</dbReference>
<keyword evidence="3" id="KW-0804">Transcription</keyword>
<dbReference type="Proteomes" id="UP000642748">
    <property type="component" value="Unassembled WGS sequence"/>
</dbReference>
<name>A0A8J3QYJ0_9ACTN</name>
<dbReference type="SUPFAM" id="SSF53822">
    <property type="entry name" value="Periplasmic binding protein-like I"/>
    <property type="match status" value="1"/>
</dbReference>
<proteinExistence type="predicted"/>
<keyword evidence="2" id="KW-0238">DNA-binding</keyword>
<dbReference type="CDD" id="cd06267">
    <property type="entry name" value="PBP1_LacI_sugar_binding-like"/>
    <property type="match status" value="1"/>
</dbReference>
<dbReference type="PANTHER" id="PTHR30146:SF138">
    <property type="entry name" value="TRANSCRIPTIONAL REGULATORY PROTEIN"/>
    <property type="match status" value="1"/>
</dbReference>
<dbReference type="Pfam" id="PF13377">
    <property type="entry name" value="Peripla_BP_3"/>
    <property type="match status" value="1"/>
</dbReference>
<keyword evidence="1" id="KW-0805">Transcription regulation</keyword>
<gene>
    <name evidence="5" type="ORF">Raf01_70430</name>
</gene>
<dbReference type="EMBL" id="BONZ01000074">
    <property type="protein sequence ID" value="GIH18871.1"/>
    <property type="molecule type" value="Genomic_DNA"/>
</dbReference>
<dbReference type="SMART" id="SM00354">
    <property type="entry name" value="HTH_LACI"/>
    <property type="match status" value="1"/>
</dbReference>
<accession>A0A8J3QYJ0</accession>
<dbReference type="InterPro" id="IPR010982">
    <property type="entry name" value="Lambda_DNA-bd_dom_sf"/>
</dbReference>
<dbReference type="Gene3D" id="3.40.50.2300">
    <property type="match status" value="2"/>
</dbReference>
<feature type="domain" description="HTH lacI-type" evidence="4">
    <location>
        <begin position="3"/>
        <end position="57"/>
    </location>
</feature>
<evidence type="ECO:0000313" key="5">
    <source>
        <dbReference type="EMBL" id="GIH18871.1"/>
    </source>
</evidence>
<dbReference type="PANTHER" id="PTHR30146">
    <property type="entry name" value="LACI-RELATED TRANSCRIPTIONAL REPRESSOR"/>
    <property type="match status" value="1"/>
</dbReference>
<dbReference type="AlphaFoldDB" id="A0A8J3QYJ0"/>
<dbReference type="CDD" id="cd01392">
    <property type="entry name" value="HTH_LacI"/>
    <property type="match status" value="1"/>
</dbReference>
<dbReference type="InterPro" id="IPR046335">
    <property type="entry name" value="LacI/GalR-like_sensor"/>
</dbReference>
<dbReference type="RefSeq" id="WP_203922372.1">
    <property type="nucleotide sequence ID" value="NZ_BONZ01000074.1"/>
</dbReference>
<dbReference type="PROSITE" id="PS50932">
    <property type="entry name" value="HTH_LACI_2"/>
    <property type="match status" value="1"/>
</dbReference>
<evidence type="ECO:0000256" key="3">
    <source>
        <dbReference type="ARBA" id="ARBA00023163"/>
    </source>
</evidence>
<comment type="caution">
    <text evidence="5">The sequence shown here is derived from an EMBL/GenBank/DDBJ whole genome shotgun (WGS) entry which is preliminary data.</text>
</comment>
<organism evidence="5 6">
    <name type="scientific">Rugosimonospora africana</name>
    <dbReference type="NCBI Taxonomy" id="556532"/>
    <lineage>
        <taxon>Bacteria</taxon>
        <taxon>Bacillati</taxon>
        <taxon>Actinomycetota</taxon>
        <taxon>Actinomycetes</taxon>
        <taxon>Micromonosporales</taxon>
        <taxon>Micromonosporaceae</taxon>
        <taxon>Rugosimonospora</taxon>
    </lineage>
</organism>